<dbReference type="PROSITE" id="PS51464">
    <property type="entry name" value="SIS"/>
    <property type="match status" value="2"/>
</dbReference>
<comment type="subunit">
    <text evidence="10">Homodimer.</text>
</comment>
<dbReference type="PANTHER" id="PTHR10937">
    <property type="entry name" value="GLUCOSAMINE--FRUCTOSE-6-PHOSPHATE AMINOTRANSFERASE, ISOMERIZING"/>
    <property type="match status" value="1"/>
</dbReference>
<evidence type="ECO:0000256" key="7">
    <source>
        <dbReference type="ARBA" id="ARBA00022679"/>
    </source>
</evidence>
<dbReference type="Gene3D" id="3.60.20.10">
    <property type="entry name" value="Glutamine Phosphoribosylpyrophosphate, subunit 1, domain 1"/>
    <property type="match status" value="1"/>
</dbReference>
<evidence type="ECO:0000256" key="1">
    <source>
        <dbReference type="ARBA" id="ARBA00001031"/>
    </source>
</evidence>
<dbReference type="InterPro" id="IPR047084">
    <property type="entry name" value="GFAT_N"/>
</dbReference>
<dbReference type="InterPro" id="IPR005855">
    <property type="entry name" value="GFAT"/>
</dbReference>
<dbReference type="InterPro" id="IPR046348">
    <property type="entry name" value="SIS_dom_sf"/>
</dbReference>
<dbReference type="Proteomes" id="UP000824118">
    <property type="component" value="Unassembled WGS sequence"/>
</dbReference>
<evidence type="ECO:0000256" key="9">
    <source>
        <dbReference type="ARBA" id="ARBA00022962"/>
    </source>
</evidence>
<dbReference type="InterPro" id="IPR035490">
    <property type="entry name" value="GlmS/FrlB_SIS"/>
</dbReference>
<evidence type="ECO:0000313" key="14">
    <source>
        <dbReference type="Proteomes" id="UP000824118"/>
    </source>
</evidence>
<evidence type="ECO:0000256" key="8">
    <source>
        <dbReference type="ARBA" id="ARBA00022737"/>
    </source>
</evidence>
<dbReference type="CDD" id="cd05009">
    <property type="entry name" value="SIS_GlmS_GlmD_2"/>
    <property type="match status" value="1"/>
</dbReference>
<dbReference type="SUPFAM" id="SSF56235">
    <property type="entry name" value="N-terminal nucleophile aminohydrolases (Ntn hydrolases)"/>
    <property type="match status" value="1"/>
</dbReference>
<dbReference type="HAMAP" id="MF_00164">
    <property type="entry name" value="GlmS"/>
    <property type="match status" value="1"/>
</dbReference>
<feature type="active site" description="Nucleophile; for GATase activity" evidence="10">
    <location>
        <position position="2"/>
    </location>
</feature>
<keyword evidence="6 10" id="KW-0032">Aminotransferase</keyword>
<evidence type="ECO:0000256" key="10">
    <source>
        <dbReference type="HAMAP-Rule" id="MF_00164"/>
    </source>
</evidence>
<dbReference type="InterPro" id="IPR029055">
    <property type="entry name" value="Ntn_hydrolases_N"/>
</dbReference>
<feature type="domain" description="Glutamine amidotransferase type-2" evidence="11">
    <location>
        <begin position="2"/>
        <end position="216"/>
    </location>
</feature>
<feature type="active site" description="For Fru-6P isomerization activity" evidence="10">
    <location>
        <position position="601"/>
    </location>
</feature>
<reference evidence="13" key="1">
    <citation type="submission" date="2020-10" db="EMBL/GenBank/DDBJ databases">
        <authorList>
            <person name="Gilroy R."/>
        </authorList>
    </citation>
    <scope>NUCLEOTIDE SEQUENCE</scope>
    <source>
        <strain evidence="13">ChiGjej1B1-1684</strain>
    </source>
</reference>
<dbReference type="GO" id="GO:0006002">
    <property type="term" value="P:fructose 6-phosphate metabolic process"/>
    <property type="evidence" value="ECO:0007669"/>
    <property type="project" value="TreeGrafter"/>
</dbReference>
<feature type="domain" description="SIS" evidence="12">
    <location>
        <begin position="455"/>
        <end position="596"/>
    </location>
</feature>
<dbReference type="FunFam" id="3.40.50.10490:FF:000002">
    <property type="entry name" value="Glutamine--fructose-6-phosphate aminotransferase [isomerizing]"/>
    <property type="match status" value="1"/>
</dbReference>
<dbReference type="PANTHER" id="PTHR10937:SF0">
    <property type="entry name" value="GLUTAMINE--FRUCTOSE-6-PHOSPHATE TRANSAMINASE (ISOMERIZING)"/>
    <property type="match status" value="1"/>
</dbReference>
<comment type="subcellular location">
    <subcellularLocation>
        <location evidence="2 10">Cytoplasm</location>
    </subcellularLocation>
</comment>
<keyword evidence="5 10" id="KW-0963">Cytoplasm</keyword>
<dbReference type="Pfam" id="PF01380">
    <property type="entry name" value="SIS"/>
    <property type="match status" value="2"/>
</dbReference>
<evidence type="ECO:0000256" key="4">
    <source>
        <dbReference type="ARBA" id="ARBA00016090"/>
    </source>
</evidence>
<dbReference type="GO" id="GO:0006047">
    <property type="term" value="P:UDP-N-acetylglucosamine metabolic process"/>
    <property type="evidence" value="ECO:0007669"/>
    <property type="project" value="TreeGrafter"/>
</dbReference>
<dbReference type="CDD" id="cd05008">
    <property type="entry name" value="SIS_GlmS_GlmD_1"/>
    <property type="match status" value="1"/>
</dbReference>
<comment type="catalytic activity">
    <reaction evidence="1 10">
        <text>D-fructose 6-phosphate + L-glutamine = D-glucosamine 6-phosphate + L-glutamate</text>
        <dbReference type="Rhea" id="RHEA:13237"/>
        <dbReference type="ChEBI" id="CHEBI:29985"/>
        <dbReference type="ChEBI" id="CHEBI:58359"/>
        <dbReference type="ChEBI" id="CHEBI:58725"/>
        <dbReference type="ChEBI" id="CHEBI:61527"/>
        <dbReference type="EC" id="2.6.1.16"/>
    </reaction>
</comment>
<dbReference type="SUPFAM" id="SSF53697">
    <property type="entry name" value="SIS domain"/>
    <property type="match status" value="1"/>
</dbReference>
<evidence type="ECO:0000259" key="11">
    <source>
        <dbReference type="PROSITE" id="PS51278"/>
    </source>
</evidence>
<organism evidence="13 14">
    <name type="scientific">Candidatus Limousia pullorum</name>
    <dbReference type="NCBI Taxonomy" id="2840860"/>
    <lineage>
        <taxon>Bacteria</taxon>
        <taxon>Bacillati</taxon>
        <taxon>Bacillota</taxon>
        <taxon>Clostridia</taxon>
        <taxon>Eubacteriales</taxon>
        <taxon>Oscillospiraceae</taxon>
        <taxon>Oscillospiraceae incertae sedis</taxon>
        <taxon>Candidatus Limousia</taxon>
    </lineage>
</organism>
<dbReference type="GO" id="GO:0005975">
    <property type="term" value="P:carbohydrate metabolic process"/>
    <property type="evidence" value="ECO:0007669"/>
    <property type="project" value="UniProtKB-UniRule"/>
</dbReference>
<dbReference type="FunFam" id="3.60.20.10:FF:000006">
    <property type="entry name" value="Glutamine--fructose-6-phosphate aminotransferase [isomerizing]"/>
    <property type="match status" value="1"/>
</dbReference>
<dbReference type="FunFam" id="3.40.50.10490:FF:000001">
    <property type="entry name" value="Glutamine--fructose-6-phosphate aminotransferase [isomerizing]"/>
    <property type="match status" value="1"/>
</dbReference>
<comment type="caution">
    <text evidence="13">The sequence shown here is derived from an EMBL/GenBank/DDBJ whole genome shotgun (WGS) entry which is preliminary data.</text>
</comment>
<dbReference type="GO" id="GO:0097367">
    <property type="term" value="F:carbohydrate derivative binding"/>
    <property type="evidence" value="ECO:0007669"/>
    <property type="project" value="InterPro"/>
</dbReference>
<dbReference type="NCBIfam" id="TIGR01135">
    <property type="entry name" value="glmS"/>
    <property type="match status" value="1"/>
</dbReference>
<evidence type="ECO:0000259" key="12">
    <source>
        <dbReference type="PROSITE" id="PS51464"/>
    </source>
</evidence>
<dbReference type="InterPro" id="IPR017932">
    <property type="entry name" value="GATase_2_dom"/>
</dbReference>
<evidence type="ECO:0000313" key="13">
    <source>
        <dbReference type="EMBL" id="HIU49606.1"/>
    </source>
</evidence>
<dbReference type="InterPro" id="IPR001347">
    <property type="entry name" value="SIS_dom"/>
</dbReference>
<evidence type="ECO:0000256" key="5">
    <source>
        <dbReference type="ARBA" id="ARBA00022490"/>
    </source>
</evidence>
<dbReference type="Gene3D" id="3.40.50.10490">
    <property type="entry name" value="Glucose-6-phosphate isomerase like protein, domain 1"/>
    <property type="match status" value="2"/>
</dbReference>
<dbReference type="EMBL" id="DVNG01000015">
    <property type="protein sequence ID" value="HIU49606.1"/>
    <property type="molecule type" value="Genomic_DNA"/>
</dbReference>
<evidence type="ECO:0000256" key="2">
    <source>
        <dbReference type="ARBA" id="ARBA00004496"/>
    </source>
</evidence>
<evidence type="ECO:0000256" key="6">
    <source>
        <dbReference type="ARBA" id="ARBA00022576"/>
    </source>
</evidence>
<dbReference type="EC" id="2.6.1.16" evidence="3 10"/>
<keyword evidence="7 10" id="KW-0808">Transferase</keyword>
<keyword evidence="8" id="KW-0677">Repeat</keyword>
<gene>
    <name evidence="10 13" type="primary">glmS</name>
    <name evidence="13" type="ORF">IAD22_01140</name>
</gene>
<dbReference type="CDD" id="cd00714">
    <property type="entry name" value="GFAT"/>
    <property type="match status" value="1"/>
</dbReference>
<dbReference type="GO" id="GO:0046349">
    <property type="term" value="P:amino sugar biosynthetic process"/>
    <property type="evidence" value="ECO:0007669"/>
    <property type="project" value="UniProtKB-ARBA"/>
</dbReference>
<dbReference type="NCBIfam" id="NF001484">
    <property type="entry name" value="PRK00331.1"/>
    <property type="match status" value="1"/>
</dbReference>
<keyword evidence="9" id="KW-0315">Glutamine amidotransferase</keyword>
<dbReference type="Pfam" id="PF13522">
    <property type="entry name" value="GATase_6"/>
    <property type="match status" value="1"/>
</dbReference>
<reference evidence="13" key="2">
    <citation type="journal article" date="2021" name="PeerJ">
        <title>Extensive microbial diversity within the chicken gut microbiome revealed by metagenomics and culture.</title>
        <authorList>
            <person name="Gilroy R."/>
            <person name="Ravi A."/>
            <person name="Getino M."/>
            <person name="Pursley I."/>
            <person name="Horton D.L."/>
            <person name="Alikhan N.F."/>
            <person name="Baker D."/>
            <person name="Gharbi K."/>
            <person name="Hall N."/>
            <person name="Watson M."/>
            <person name="Adriaenssens E.M."/>
            <person name="Foster-Nyarko E."/>
            <person name="Jarju S."/>
            <person name="Secka A."/>
            <person name="Antonio M."/>
            <person name="Oren A."/>
            <person name="Chaudhuri R.R."/>
            <person name="La Ragione R."/>
            <person name="Hildebrand F."/>
            <person name="Pallen M.J."/>
        </authorList>
    </citation>
    <scope>NUCLEOTIDE SEQUENCE</scope>
    <source>
        <strain evidence="13">ChiGjej1B1-1684</strain>
    </source>
</reference>
<accession>A0A9D1LX28</accession>
<dbReference type="GO" id="GO:0004360">
    <property type="term" value="F:glutamine-fructose-6-phosphate transaminase (isomerizing) activity"/>
    <property type="evidence" value="ECO:0007669"/>
    <property type="project" value="UniProtKB-UniRule"/>
</dbReference>
<name>A0A9D1LX28_9FIRM</name>
<dbReference type="GO" id="GO:0005829">
    <property type="term" value="C:cytosol"/>
    <property type="evidence" value="ECO:0007669"/>
    <property type="project" value="TreeGrafter"/>
</dbReference>
<dbReference type="InterPro" id="IPR035466">
    <property type="entry name" value="GlmS/AgaS_SIS"/>
</dbReference>
<proteinExistence type="inferred from homology"/>
<sequence length="606" mass="66948">MCGIVGYVGEQQAAGVLVEGLKKLEYRGYDSAGIAIHHAGDFVTVKTKGRLKDLEEKIKQVGTPEGTCGIGHTRWATHGEPSDINSHPHGNARITIVHNGIIENYMELKTKLLKKGYSFLSETDTEVVAKLLDYYYKGDPMDAIKRLIMAVKGSYALGIMFRDIPEKIFALRKDSPLIIGIGNGENFIASDIPAVLKYTNQYQLLDENLIAVLEKDSVTVYTTDGETIERETLTADWDVEAAEKDGYPHFMLKEIFEQTKALNDTISPRLKDFLVDFSNEKIPDSLFENTNKIHIVACGTAMHAGMIGKNIIEALARVDVDVQIASEFRYRNPIFHENDLMMVISQSGETADTLAALRLAKQQGITTLAVVNVVGSSIAREADYVIYTWAGPEIAVASTKAYTVQLGVMYLLAIKFALAKGKIDLDSAKKMGETLLTMPSQMQKILEKTDDCKYYASRFQNAANMFFIGRGLDYAISLEGSLKLKEISYMHSEAYAAGELKHGTISLMDTDVPVIAVATQSDIYEKTVSNIKEVVTRGAKVLLIVKEGLPVDMSVARYVLSIPNAEDIYMPLLSVIPLQLFAYYTAVLRGCDVDQPRNLAKSVTVE</sequence>
<dbReference type="PROSITE" id="PS51278">
    <property type="entry name" value="GATASE_TYPE_2"/>
    <property type="match status" value="1"/>
</dbReference>
<protein>
    <recommendedName>
        <fullName evidence="4 10">Glutamine--fructose-6-phosphate aminotransferase [isomerizing]</fullName>
        <ecNumber evidence="3 10">2.6.1.16</ecNumber>
    </recommendedName>
    <alternativeName>
        <fullName evidence="10">D-fructose-6-phosphate amidotransferase</fullName>
    </alternativeName>
    <alternativeName>
        <fullName evidence="10">GFAT</fullName>
    </alternativeName>
    <alternativeName>
        <fullName evidence="10">Glucosamine-6-phosphate synthase</fullName>
    </alternativeName>
    <alternativeName>
        <fullName evidence="10">Hexosephosphate aminotransferase</fullName>
    </alternativeName>
    <alternativeName>
        <fullName evidence="10">L-glutamine--D-fructose-6-phosphate amidotransferase</fullName>
    </alternativeName>
</protein>
<dbReference type="AlphaFoldDB" id="A0A9D1LX28"/>
<feature type="domain" description="SIS" evidence="12">
    <location>
        <begin position="282"/>
        <end position="422"/>
    </location>
</feature>
<evidence type="ECO:0000256" key="3">
    <source>
        <dbReference type="ARBA" id="ARBA00012916"/>
    </source>
</evidence>
<comment type="function">
    <text evidence="10">Catalyzes the first step in hexosamine metabolism, converting fructose-6P into glucosamine-6P using glutamine as a nitrogen source.</text>
</comment>
<feature type="initiator methionine" description="Removed" evidence="10">
    <location>
        <position position="1"/>
    </location>
</feature>
<dbReference type="GO" id="GO:0006487">
    <property type="term" value="P:protein N-linked glycosylation"/>
    <property type="evidence" value="ECO:0007669"/>
    <property type="project" value="TreeGrafter"/>
</dbReference>